<protein>
    <submittedName>
        <fullName evidence="1">Uncharacterized protein</fullName>
    </submittedName>
</protein>
<gene>
    <name evidence="1" type="ORF">FIV42_20775</name>
</gene>
<name>A0A4Y6PXX0_PERCE</name>
<accession>A0A4Y6PXX0</accession>
<reference evidence="1 2" key="1">
    <citation type="submission" date="2019-06" db="EMBL/GenBank/DDBJ databases">
        <title>Persicimonas caeni gen. nov., sp. nov., a predatory bacterium isolated from solar saltern.</title>
        <authorList>
            <person name="Wang S."/>
        </authorList>
    </citation>
    <scope>NUCLEOTIDE SEQUENCE [LARGE SCALE GENOMIC DNA]</scope>
    <source>
        <strain evidence="1 2">YN101</strain>
    </source>
</reference>
<accession>A0A5B8Y8K2</accession>
<proteinExistence type="predicted"/>
<dbReference type="Proteomes" id="UP000315995">
    <property type="component" value="Chromosome"/>
</dbReference>
<dbReference type="RefSeq" id="WP_141199551.1">
    <property type="nucleotide sequence ID" value="NZ_CP041186.1"/>
</dbReference>
<dbReference type="AlphaFoldDB" id="A0A4Y6PXX0"/>
<sequence>MSSRVPGTSKREPRGRGWQFFLIVALALLGGTVGLKTVCEMYLEEFTHSRPRPIYSAATQTQSYYEKHCRFPPSLPPTARLSSCVEGAICMPDEVAFDLWEAEGFELPREQRMSISGVRVGSEAYKLIERADFSPGGSMHTTTVTVRGSRDDGRCVAKVGPMSVINEFQ</sequence>
<organism evidence="1 2">
    <name type="scientific">Persicimonas caeni</name>
    <dbReference type="NCBI Taxonomy" id="2292766"/>
    <lineage>
        <taxon>Bacteria</taxon>
        <taxon>Deltaproteobacteria</taxon>
        <taxon>Bradymonadales</taxon>
        <taxon>Bradymonadaceae</taxon>
        <taxon>Persicimonas</taxon>
    </lineage>
</organism>
<keyword evidence="2" id="KW-1185">Reference proteome</keyword>
<dbReference type="EMBL" id="CP041186">
    <property type="protein sequence ID" value="QDG53090.1"/>
    <property type="molecule type" value="Genomic_DNA"/>
</dbReference>
<evidence type="ECO:0000313" key="1">
    <source>
        <dbReference type="EMBL" id="QDG53090.1"/>
    </source>
</evidence>
<evidence type="ECO:0000313" key="2">
    <source>
        <dbReference type="Proteomes" id="UP000315995"/>
    </source>
</evidence>